<comment type="caution">
    <text evidence="1">The sequence shown here is derived from an EMBL/GenBank/DDBJ whole genome shotgun (WGS) entry which is preliminary data.</text>
</comment>
<reference evidence="1 2" key="1">
    <citation type="journal article" date="2023" name="Sci. Data">
        <title>Genome assembly of the Korean intertidal mud-creeper Batillaria attramentaria.</title>
        <authorList>
            <person name="Patra A.K."/>
            <person name="Ho P.T."/>
            <person name="Jun S."/>
            <person name="Lee S.J."/>
            <person name="Kim Y."/>
            <person name="Won Y.J."/>
        </authorList>
    </citation>
    <scope>NUCLEOTIDE SEQUENCE [LARGE SCALE GENOMIC DNA]</scope>
    <source>
        <strain evidence="1">Wonlab-2016</strain>
    </source>
</reference>
<keyword evidence="2" id="KW-1185">Reference proteome</keyword>
<proteinExistence type="predicted"/>
<sequence>MTPVKYRPIQSYHWDADWFEQTVTGYSSGDRHTLHTNNHPAGTVEIERRRDHPYKSSLSDGTCGCPHSLAAYTPANRPV</sequence>
<evidence type="ECO:0000313" key="2">
    <source>
        <dbReference type="Proteomes" id="UP001519460"/>
    </source>
</evidence>
<dbReference type="EMBL" id="JACVVK020000036">
    <property type="protein sequence ID" value="KAK7500558.1"/>
    <property type="molecule type" value="Genomic_DNA"/>
</dbReference>
<organism evidence="1 2">
    <name type="scientific">Batillaria attramentaria</name>
    <dbReference type="NCBI Taxonomy" id="370345"/>
    <lineage>
        <taxon>Eukaryota</taxon>
        <taxon>Metazoa</taxon>
        <taxon>Spiralia</taxon>
        <taxon>Lophotrochozoa</taxon>
        <taxon>Mollusca</taxon>
        <taxon>Gastropoda</taxon>
        <taxon>Caenogastropoda</taxon>
        <taxon>Sorbeoconcha</taxon>
        <taxon>Cerithioidea</taxon>
        <taxon>Batillariidae</taxon>
        <taxon>Batillaria</taxon>
    </lineage>
</organism>
<gene>
    <name evidence="1" type="ORF">BaRGS_00008133</name>
</gene>
<evidence type="ECO:0000313" key="1">
    <source>
        <dbReference type="EMBL" id="KAK7500558.1"/>
    </source>
</evidence>
<accession>A0ABD0LM70</accession>
<dbReference type="Proteomes" id="UP001519460">
    <property type="component" value="Unassembled WGS sequence"/>
</dbReference>
<name>A0ABD0LM70_9CAEN</name>
<protein>
    <submittedName>
        <fullName evidence="1">Uncharacterized protein</fullName>
    </submittedName>
</protein>
<dbReference type="AlphaFoldDB" id="A0ABD0LM70"/>